<dbReference type="Gene3D" id="3.40.190.10">
    <property type="entry name" value="Periplasmic binding protein-like II"/>
    <property type="match status" value="2"/>
</dbReference>
<dbReference type="PANTHER" id="PTHR30346:SF28">
    <property type="entry name" value="HTH-TYPE TRANSCRIPTIONAL REGULATOR CYNR"/>
    <property type="match status" value="1"/>
</dbReference>
<dbReference type="InterPro" id="IPR005119">
    <property type="entry name" value="LysR_subst-bd"/>
</dbReference>
<feature type="domain" description="HTH lysR-type" evidence="5">
    <location>
        <begin position="9"/>
        <end position="66"/>
    </location>
</feature>
<gene>
    <name evidence="6" type="ORF">ABIE13_000177</name>
</gene>
<keyword evidence="4" id="KW-0804">Transcription</keyword>
<dbReference type="Gene3D" id="1.10.10.10">
    <property type="entry name" value="Winged helix-like DNA-binding domain superfamily/Winged helix DNA-binding domain"/>
    <property type="match status" value="1"/>
</dbReference>
<dbReference type="SUPFAM" id="SSF53850">
    <property type="entry name" value="Periplasmic binding protein-like II"/>
    <property type="match status" value="1"/>
</dbReference>
<reference evidence="6 7" key="1">
    <citation type="submission" date="2024-06" db="EMBL/GenBank/DDBJ databases">
        <title>Sorghum-associated microbial communities from plants grown in Nebraska, USA.</title>
        <authorList>
            <person name="Schachtman D."/>
        </authorList>
    </citation>
    <scope>NUCLEOTIDE SEQUENCE [LARGE SCALE GENOMIC DNA]</scope>
    <source>
        <strain evidence="6 7">2709</strain>
    </source>
</reference>
<sequence length="300" mass="32355">MNQFQIIFMNLSAFRTLQAVLVHGNFTAAGVVVGCTPSAVSIQIKQLEQYFGRPLFNRSTRAVVATPFAKEVGAAASSFIERIESLRARPSMAVEGKLRFGVMTSMQSELLPLALGVLREKHPALEIKVPPLNDPGELLAALRSGQIDVGLLARPESGGSTRLGWYDLLRQPYVMLAPTNASELDAGELLERYGWISYEPGIAGGRVAARTARALVPGISPILELRSIDAIVSMVAAGIGVAILPKPRNRLLAAYNVQVLGLGRTAPSRQISLAWRHSDGENRKITALCEAFEEIKSEAA</sequence>
<dbReference type="SUPFAM" id="SSF46785">
    <property type="entry name" value="Winged helix' DNA-binding domain"/>
    <property type="match status" value="1"/>
</dbReference>
<comment type="similarity">
    <text evidence="1">Belongs to the LysR transcriptional regulatory family.</text>
</comment>
<dbReference type="InterPro" id="IPR000847">
    <property type="entry name" value="LysR_HTH_N"/>
</dbReference>
<evidence type="ECO:0000256" key="1">
    <source>
        <dbReference type="ARBA" id="ARBA00009437"/>
    </source>
</evidence>
<keyword evidence="3 6" id="KW-0238">DNA-binding</keyword>
<evidence type="ECO:0000256" key="4">
    <source>
        <dbReference type="ARBA" id="ARBA00023163"/>
    </source>
</evidence>
<dbReference type="PANTHER" id="PTHR30346">
    <property type="entry name" value="TRANSCRIPTIONAL DUAL REGULATOR HCAR-RELATED"/>
    <property type="match status" value="1"/>
</dbReference>
<organism evidence="6 7">
    <name type="scientific">Ottowia thiooxydans</name>
    <dbReference type="NCBI Taxonomy" id="219182"/>
    <lineage>
        <taxon>Bacteria</taxon>
        <taxon>Pseudomonadati</taxon>
        <taxon>Pseudomonadota</taxon>
        <taxon>Betaproteobacteria</taxon>
        <taxon>Burkholderiales</taxon>
        <taxon>Comamonadaceae</taxon>
        <taxon>Ottowia</taxon>
    </lineage>
</organism>
<dbReference type="PROSITE" id="PS50931">
    <property type="entry name" value="HTH_LYSR"/>
    <property type="match status" value="1"/>
</dbReference>
<name>A0ABV2Q225_9BURK</name>
<evidence type="ECO:0000259" key="5">
    <source>
        <dbReference type="PROSITE" id="PS50931"/>
    </source>
</evidence>
<accession>A0ABV2Q225</accession>
<evidence type="ECO:0000313" key="6">
    <source>
        <dbReference type="EMBL" id="MET4575080.1"/>
    </source>
</evidence>
<proteinExistence type="inferred from homology"/>
<evidence type="ECO:0000256" key="2">
    <source>
        <dbReference type="ARBA" id="ARBA00023015"/>
    </source>
</evidence>
<dbReference type="InterPro" id="IPR036390">
    <property type="entry name" value="WH_DNA-bd_sf"/>
</dbReference>
<comment type="caution">
    <text evidence="6">The sequence shown here is derived from an EMBL/GenBank/DDBJ whole genome shotgun (WGS) entry which is preliminary data.</text>
</comment>
<evidence type="ECO:0000256" key="3">
    <source>
        <dbReference type="ARBA" id="ARBA00023125"/>
    </source>
</evidence>
<keyword evidence="7" id="KW-1185">Reference proteome</keyword>
<dbReference type="InterPro" id="IPR036388">
    <property type="entry name" value="WH-like_DNA-bd_sf"/>
</dbReference>
<evidence type="ECO:0000313" key="7">
    <source>
        <dbReference type="Proteomes" id="UP001549320"/>
    </source>
</evidence>
<dbReference type="EMBL" id="JBEPSH010000001">
    <property type="protein sequence ID" value="MET4575080.1"/>
    <property type="molecule type" value="Genomic_DNA"/>
</dbReference>
<dbReference type="Pfam" id="PF03466">
    <property type="entry name" value="LysR_substrate"/>
    <property type="match status" value="1"/>
</dbReference>
<dbReference type="Proteomes" id="UP001549320">
    <property type="component" value="Unassembled WGS sequence"/>
</dbReference>
<protein>
    <submittedName>
        <fullName evidence="6">DNA-binding transcriptional LysR family regulator</fullName>
    </submittedName>
</protein>
<dbReference type="GO" id="GO:0003677">
    <property type="term" value="F:DNA binding"/>
    <property type="evidence" value="ECO:0007669"/>
    <property type="project" value="UniProtKB-KW"/>
</dbReference>
<dbReference type="Pfam" id="PF00126">
    <property type="entry name" value="HTH_1"/>
    <property type="match status" value="1"/>
</dbReference>
<keyword evidence="2" id="KW-0805">Transcription regulation</keyword>